<evidence type="ECO:0000313" key="1">
    <source>
        <dbReference type="EMBL" id="UTO15397.1"/>
    </source>
</evidence>
<dbReference type="EMBL" id="CP101125">
    <property type="protein sequence ID" value="UTO15397.1"/>
    <property type="molecule type" value="Genomic_DNA"/>
</dbReference>
<accession>A0ABY5EM79</accession>
<protein>
    <submittedName>
        <fullName evidence="1">Uncharacterized protein</fullName>
    </submittedName>
</protein>
<sequence length="316" mass="35840">MLVTIASLQQPTFHSEFSWPRKSGQSMTEYVSQELDRRMQFVGDRLEVAAKAAIDQRPDSECLFFTLPEFFWNVPWSSARREEELLELSMAYMERMSECMEILMNWLPVDRYGKVVLLAGTCATLIKVGEGPDAYFDVINYVMTTSNFRFRTDGLPEMSMWPKRYVSGIDFGKYVDSAAGYWFFKLSDNLTIKVKGVSSTVAEHNSADGYGAIFSNTLIAQCPFSINVCLDYAVLEKGQRDEELEKIDSKIDFLIACGMSFEDGKRYPDSVRFAVRNDGMDAGRCQFAEVKAGRITRLVPSVIVEDSLHFATLELS</sequence>
<name>A0ABY5EM79_9PSED</name>
<dbReference type="Proteomes" id="UP001059607">
    <property type="component" value="Chromosome"/>
</dbReference>
<dbReference type="RefSeq" id="WP_054613831.1">
    <property type="nucleotide sequence ID" value="NZ_CP101125.1"/>
</dbReference>
<gene>
    <name evidence="1" type="ORF">NK667_03255</name>
</gene>
<organism evidence="1 2">
    <name type="scientific">Pseudomonas nunensis</name>
    <dbReference type="NCBI Taxonomy" id="2961896"/>
    <lineage>
        <taxon>Bacteria</taxon>
        <taxon>Pseudomonadati</taxon>
        <taxon>Pseudomonadota</taxon>
        <taxon>Gammaproteobacteria</taxon>
        <taxon>Pseudomonadales</taxon>
        <taxon>Pseudomonadaceae</taxon>
        <taxon>Pseudomonas</taxon>
    </lineage>
</organism>
<proteinExistence type="predicted"/>
<reference evidence="1" key="1">
    <citation type="submission" date="2022-07" db="EMBL/GenBank/DDBJ databases">
        <title>Pseudomonas nunamit sp. nov. an antifungal species isolated from Greenland.</title>
        <authorList>
            <person name="Ntana F."/>
            <person name="Hennessy R.C."/>
            <person name="Zervas A."/>
            <person name="Stougaard P."/>
        </authorList>
    </citation>
    <scope>NUCLEOTIDE SEQUENCE</scope>
    <source>
        <strain evidence="1">In5</strain>
    </source>
</reference>
<keyword evidence="2" id="KW-1185">Reference proteome</keyword>
<evidence type="ECO:0000313" key="2">
    <source>
        <dbReference type="Proteomes" id="UP001059607"/>
    </source>
</evidence>